<dbReference type="PANTHER" id="PTHR30294:SF29">
    <property type="entry name" value="MULTIDRUG ABC TRANSPORTER PERMEASE YBHS-RELATED"/>
    <property type="match status" value="1"/>
</dbReference>
<evidence type="ECO:0000256" key="6">
    <source>
        <dbReference type="ARBA" id="ARBA00022989"/>
    </source>
</evidence>
<dbReference type="GO" id="GO:0140359">
    <property type="term" value="F:ABC-type transporter activity"/>
    <property type="evidence" value="ECO:0007669"/>
    <property type="project" value="InterPro"/>
</dbReference>
<keyword evidence="4" id="KW-1003">Cell membrane</keyword>
<dbReference type="Proteomes" id="UP000199689">
    <property type="component" value="Unassembled WGS sequence"/>
</dbReference>
<keyword evidence="5 8" id="KW-0812">Transmembrane</keyword>
<evidence type="ECO:0000256" key="7">
    <source>
        <dbReference type="ARBA" id="ARBA00023136"/>
    </source>
</evidence>
<name>A0A1G5WMX5_9FIRM</name>
<dbReference type="GO" id="GO:0005886">
    <property type="term" value="C:plasma membrane"/>
    <property type="evidence" value="ECO:0007669"/>
    <property type="project" value="UniProtKB-SubCell"/>
</dbReference>
<accession>A0A1G5WMX5</accession>
<dbReference type="InterPro" id="IPR047817">
    <property type="entry name" value="ABC2_TM_bact-type"/>
</dbReference>
<dbReference type="AlphaFoldDB" id="A0A1G5WMX5"/>
<dbReference type="STRING" id="209880.SAMN02910343_01489"/>
<evidence type="ECO:0000256" key="4">
    <source>
        <dbReference type="ARBA" id="ARBA00022475"/>
    </source>
</evidence>
<dbReference type="PANTHER" id="PTHR30294">
    <property type="entry name" value="MEMBRANE COMPONENT OF ABC TRANSPORTER YHHJ-RELATED"/>
    <property type="match status" value="1"/>
</dbReference>
<dbReference type="InterPro" id="IPR013525">
    <property type="entry name" value="ABC2_TM"/>
</dbReference>
<evidence type="ECO:0000256" key="1">
    <source>
        <dbReference type="ARBA" id="ARBA00004651"/>
    </source>
</evidence>
<comment type="similarity">
    <text evidence="2">Belongs to the ABC-2 integral membrane protein family.</text>
</comment>
<dbReference type="Pfam" id="PF12698">
    <property type="entry name" value="ABC2_membrane_3"/>
    <property type="match status" value="1"/>
</dbReference>
<dbReference type="GeneID" id="87756483"/>
<evidence type="ECO:0000256" key="2">
    <source>
        <dbReference type="ARBA" id="ARBA00007783"/>
    </source>
</evidence>
<dbReference type="Gene3D" id="3.40.1710.10">
    <property type="entry name" value="abc type-2 transporter like domain"/>
    <property type="match status" value="1"/>
</dbReference>
<dbReference type="RefSeq" id="WP_091365411.1">
    <property type="nucleotide sequence ID" value="NZ_FMXA01000025.1"/>
</dbReference>
<feature type="transmembrane region" description="Helical" evidence="8">
    <location>
        <begin position="26"/>
        <end position="44"/>
    </location>
</feature>
<feature type="transmembrane region" description="Helical" evidence="8">
    <location>
        <begin position="353"/>
        <end position="374"/>
    </location>
</feature>
<evidence type="ECO:0000259" key="9">
    <source>
        <dbReference type="PROSITE" id="PS51012"/>
    </source>
</evidence>
<dbReference type="InterPro" id="IPR051449">
    <property type="entry name" value="ABC-2_transporter_component"/>
</dbReference>
<evidence type="ECO:0000256" key="3">
    <source>
        <dbReference type="ARBA" id="ARBA00022448"/>
    </source>
</evidence>
<comment type="subcellular location">
    <subcellularLocation>
        <location evidence="1">Cell membrane</location>
        <topology evidence="1">Multi-pass membrane protein</topology>
    </subcellularLocation>
</comment>
<keyword evidence="7 8" id="KW-0472">Membrane</keyword>
<proteinExistence type="inferred from homology"/>
<gene>
    <name evidence="10" type="ORF">SAMN02910343_01489</name>
</gene>
<feature type="transmembrane region" description="Helical" evidence="8">
    <location>
        <begin position="262"/>
        <end position="281"/>
    </location>
</feature>
<reference evidence="10 11" key="1">
    <citation type="submission" date="2016-10" db="EMBL/GenBank/DDBJ databases">
        <authorList>
            <person name="de Groot N.N."/>
        </authorList>
    </citation>
    <scope>NUCLEOTIDE SEQUENCE [LARGE SCALE GENOMIC DNA]</scope>
    <source>
        <strain evidence="10 11">DSM 15230</strain>
    </source>
</reference>
<feature type="transmembrane region" description="Helical" evidence="8">
    <location>
        <begin position="234"/>
        <end position="256"/>
    </location>
</feature>
<evidence type="ECO:0000256" key="5">
    <source>
        <dbReference type="ARBA" id="ARBA00022692"/>
    </source>
</evidence>
<keyword evidence="3" id="KW-0813">Transport</keyword>
<evidence type="ECO:0000313" key="10">
    <source>
        <dbReference type="EMBL" id="SDA59579.1"/>
    </source>
</evidence>
<dbReference type="EMBL" id="FMXA01000025">
    <property type="protein sequence ID" value="SDA59579.1"/>
    <property type="molecule type" value="Genomic_DNA"/>
</dbReference>
<keyword evidence="11" id="KW-1185">Reference proteome</keyword>
<feature type="transmembrane region" description="Helical" evidence="8">
    <location>
        <begin position="185"/>
        <end position="208"/>
    </location>
</feature>
<sequence>MDDFLRRLTALIKKEYKQIVRDQSSFIIGVVIPIMMILLVGYGMSLDVKDVPVAVVMQDPSPTVQDMFSFMDGSSYFNPRYVTTYHEGVSLMDDRKVDDRKVDALVVVPPDFTESLRKGGGHVQIILWGVDPTTAKTAQGYMEAGLAAWQQAHMREYMTSYGTRLGMISVSARQWYNDANTSTWFFVPGLIVLIMTMVGVFLTTMVMAREWERGTLESLFVTPVKPLEIVLSKWIPYFFVSMGGFALCMIAARYLFYVPIRGSVLIIILASMIYLLTTLGLGLTISSLLKDQFIACQIALLVSLLPTVMLSGFIFDLKSTPEFINAVGHIMPATYYMELLKTLFLVGNNWGMIVKNCTILIVYGLFFFGLSVVVTKKRLE</sequence>
<dbReference type="OrthoDB" id="9776218at2"/>
<evidence type="ECO:0000313" key="11">
    <source>
        <dbReference type="Proteomes" id="UP000199689"/>
    </source>
</evidence>
<keyword evidence="6 8" id="KW-1133">Transmembrane helix</keyword>
<feature type="domain" description="ABC transmembrane type-2" evidence="9">
    <location>
        <begin position="152"/>
        <end position="378"/>
    </location>
</feature>
<evidence type="ECO:0000256" key="8">
    <source>
        <dbReference type="SAM" id="Phobius"/>
    </source>
</evidence>
<protein>
    <submittedName>
        <fullName evidence="10">ABC-2 type transport system permease protein</fullName>
    </submittedName>
</protein>
<dbReference type="PROSITE" id="PS51012">
    <property type="entry name" value="ABC_TM2"/>
    <property type="match status" value="1"/>
</dbReference>
<organism evidence="10 11">
    <name type="scientific">Allisonella histaminiformans</name>
    <dbReference type="NCBI Taxonomy" id="209880"/>
    <lineage>
        <taxon>Bacteria</taxon>
        <taxon>Bacillati</taxon>
        <taxon>Bacillota</taxon>
        <taxon>Negativicutes</taxon>
        <taxon>Veillonellales</taxon>
        <taxon>Veillonellaceae</taxon>
        <taxon>Allisonella</taxon>
    </lineage>
</organism>
<feature type="transmembrane region" description="Helical" evidence="8">
    <location>
        <begin position="293"/>
        <end position="315"/>
    </location>
</feature>